<dbReference type="Proteomes" id="UP001314170">
    <property type="component" value="Unassembled WGS sequence"/>
</dbReference>
<reference evidence="1 2" key="1">
    <citation type="submission" date="2024-01" db="EMBL/GenBank/DDBJ databases">
        <authorList>
            <person name="Waweru B."/>
        </authorList>
    </citation>
    <scope>NUCLEOTIDE SEQUENCE [LARGE SCALE GENOMIC DNA]</scope>
</reference>
<dbReference type="AlphaFoldDB" id="A0AAV1SQB8"/>
<evidence type="ECO:0000313" key="1">
    <source>
        <dbReference type="EMBL" id="CAK7356197.1"/>
    </source>
</evidence>
<accession>A0AAV1SQB8</accession>
<keyword evidence="2" id="KW-1185">Reference proteome</keyword>
<sequence>MGDSYSGNFPNDQPSPFMNGYRSGTNLIKVRPPQAVCAATSDRTLYCADGCGISEAFLGCLLMWPDVSSSMCT</sequence>
<name>A0AAV1SQB8_9ROSI</name>
<proteinExistence type="predicted"/>
<protein>
    <submittedName>
        <fullName evidence="1">Uncharacterized protein</fullName>
    </submittedName>
</protein>
<comment type="caution">
    <text evidence="1">The sequence shown here is derived from an EMBL/GenBank/DDBJ whole genome shotgun (WGS) entry which is preliminary data.</text>
</comment>
<gene>
    <name evidence="1" type="ORF">DCAF_LOCUS26467</name>
</gene>
<dbReference type="EMBL" id="CAWUPB010001197">
    <property type="protein sequence ID" value="CAK7356197.1"/>
    <property type="molecule type" value="Genomic_DNA"/>
</dbReference>
<evidence type="ECO:0000313" key="2">
    <source>
        <dbReference type="Proteomes" id="UP001314170"/>
    </source>
</evidence>
<organism evidence="1 2">
    <name type="scientific">Dovyalis caffra</name>
    <dbReference type="NCBI Taxonomy" id="77055"/>
    <lineage>
        <taxon>Eukaryota</taxon>
        <taxon>Viridiplantae</taxon>
        <taxon>Streptophyta</taxon>
        <taxon>Embryophyta</taxon>
        <taxon>Tracheophyta</taxon>
        <taxon>Spermatophyta</taxon>
        <taxon>Magnoliopsida</taxon>
        <taxon>eudicotyledons</taxon>
        <taxon>Gunneridae</taxon>
        <taxon>Pentapetalae</taxon>
        <taxon>rosids</taxon>
        <taxon>fabids</taxon>
        <taxon>Malpighiales</taxon>
        <taxon>Salicaceae</taxon>
        <taxon>Flacourtieae</taxon>
        <taxon>Dovyalis</taxon>
    </lineage>
</organism>